<evidence type="ECO:0000313" key="1">
    <source>
        <dbReference type="EMBL" id="MFD1939225.1"/>
    </source>
</evidence>
<keyword evidence="2" id="KW-1185">Reference proteome</keyword>
<evidence type="ECO:0000313" key="2">
    <source>
        <dbReference type="Proteomes" id="UP001597368"/>
    </source>
</evidence>
<dbReference type="Pfam" id="PF19707">
    <property type="entry name" value="DUF6204"/>
    <property type="match status" value="1"/>
</dbReference>
<protein>
    <submittedName>
        <fullName evidence="1">DUF6204 family protein</fullName>
    </submittedName>
</protein>
<dbReference type="RefSeq" id="WP_379581306.1">
    <property type="nucleotide sequence ID" value="NZ_JBHUFV010000080.1"/>
</dbReference>
<accession>A0ABW4TDK3</accession>
<sequence length="97" mass="11071">MDTYRVIIRARFDGLTDVQHETLRSRVDACEIGFSERGSLAYDESVSWFTFRFQTEADDDTEAQIAALDALSYPFKNETIGVTNLTEISSRALRRRG</sequence>
<comment type="caution">
    <text evidence="1">The sequence shown here is derived from an EMBL/GenBank/DDBJ whole genome shotgun (WGS) entry which is preliminary data.</text>
</comment>
<name>A0ABW4TDK3_9ACTN</name>
<reference evidence="2" key="1">
    <citation type="journal article" date="2019" name="Int. J. Syst. Evol. Microbiol.">
        <title>The Global Catalogue of Microorganisms (GCM) 10K type strain sequencing project: providing services to taxonomists for standard genome sequencing and annotation.</title>
        <authorList>
            <consortium name="The Broad Institute Genomics Platform"/>
            <consortium name="The Broad Institute Genome Sequencing Center for Infectious Disease"/>
            <person name="Wu L."/>
            <person name="Ma J."/>
        </authorList>
    </citation>
    <scope>NUCLEOTIDE SEQUENCE [LARGE SCALE GENOMIC DNA]</scope>
    <source>
        <strain evidence="2">ICMP 6774ER</strain>
    </source>
</reference>
<organism evidence="1 2">
    <name type="scientific">Nonomuraea mangrovi</name>
    <dbReference type="NCBI Taxonomy" id="2316207"/>
    <lineage>
        <taxon>Bacteria</taxon>
        <taxon>Bacillati</taxon>
        <taxon>Actinomycetota</taxon>
        <taxon>Actinomycetes</taxon>
        <taxon>Streptosporangiales</taxon>
        <taxon>Streptosporangiaceae</taxon>
        <taxon>Nonomuraea</taxon>
    </lineage>
</organism>
<proteinExistence type="predicted"/>
<dbReference type="Proteomes" id="UP001597368">
    <property type="component" value="Unassembled WGS sequence"/>
</dbReference>
<dbReference type="EMBL" id="JBHUFV010000080">
    <property type="protein sequence ID" value="MFD1939225.1"/>
    <property type="molecule type" value="Genomic_DNA"/>
</dbReference>
<dbReference type="InterPro" id="IPR045778">
    <property type="entry name" value="DUF6204"/>
</dbReference>
<gene>
    <name evidence="1" type="ORF">ACFSKW_47965</name>
</gene>